<protein>
    <submittedName>
        <fullName evidence="1">2-isopropylmalate synthase B</fullName>
    </submittedName>
</protein>
<accession>A0A438I6N2</accession>
<gene>
    <name evidence="1" type="primary">IPMSB</name>
    <name evidence="1" type="ORF">CK203_032492</name>
</gene>
<dbReference type="AlphaFoldDB" id="A0A438I6N2"/>
<dbReference type="Proteomes" id="UP000288805">
    <property type="component" value="Unassembled WGS sequence"/>
</dbReference>
<dbReference type="Gene3D" id="1.10.238.260">
    <property type="match status" value="1"/>
</dbReference>
<reference evidence="1 2" key="1">
    <citation type="journal article" date="2018" name="PLoS Genet.">
        <title>Population sequencing reveals clonal diversity and ancestral inbreeding in the grapevine cultivar Chardonnay.</title>
        <authorList>
            <person name="Roach M.J."/>
            <person name="Johnson D.L."/>
            <person name="Bohlmann J."/>
            <person name="van Vuuren H.J."/>
            <person name="Jones S.J."/>
            <person name="Pretorius I.S."/>
            <person name="Schmidt S.A."/>
            <person name="Borneman A.R."/>
        </authorList>
    </citation>
    <scope>NUCLEOTIDE SEQUENCE [LARGE SCALE GENOMIC DNA]</scope>
    <source>
        <strain evidence="2">cv. Chardonnay</strain>
        <tissue evidence="1">Leaf</tissue>
    </source>
</reference>
<dbReference type="EMBL" id="QGNW01000138">
    <property type="protein sequence ID" value="RVW92376.1"/>
    <property type="molecule type" value="Genomic_DNA"/>
</dbReference>
<evidence type="ECO:0000313" key="2">
    <source>
        <dbReference type="Proteomes" id="UP000288805"/>
    </source>
</evidence>
<proteinExistence type="predicted"/>
<name>A0A438I6N2_VITVI</name>
<organism evidence="1 2">
    <name type="scientific">Vitis vinifera</name>
    <name type="common">Grape</name>
    <dbReference type="NCBI Taxonomy" id="29760"/>
    <lineage>
        <taxon>Eukaryota</taxon>
        <taxon>Viridiplantae</taxon>
        <taxon>Streptophyta</taxon>
        <taxon>Embryophyta</taxon>
        <taxon>Tracheophyta</taxon>
        <taxon>Spermatophyta</taxon>
        <taxon>Magnoliopsida</taxon>
        <taxon>eudicotyledons</taxon>
        <taxon>Gunneridae</taxon>
        <taxon>Pentapetalae</taxon>
        <taxon>rosids</taxon>
        <taxon>Vitales</taxon>
        <taxon>Vitaceae</taxon>
        <taxon>Viteae</taxon>
        <taxon>Vitis</taxon>
    </lineage>
</organism>
<comment type="caution">
    <text evidence="1">The sequence shown here is derived from an EMBL/GenBank/DDBJ whole genome shotgun (WGS) entry which is preliminary data.</text>
</comment>
<evidence type="ECO:0000313" key="1">
    <source>
        <dbReference type="EMBL" id="RVW92376.1"/>
    </source>
</evidence>
<sequence length="77" mass="8760">MKDGMLKHKETYEIISPEDIGLFRSNESGIVLGKLRGIYFYVFEAAASLPPEWLRPDLMASCICKPPKLNKILELSF</sequence>